<evidence type="ECO:0000313" key="2">
    <source>
        <dbReference type="Proteomes" id="UP000652681"/>
    </source>
</evidence>
<dbReference type="Proteomes" id="UP000652681">
    <property type="component" value="Unassembled WGS sequence"/>
</dbReference>
<gene>
    <name evidence="1" type="ORF">H9Y05_15630</name>
</gene>
<proteinExistence type="predicted"/>
<comment type="caution">
    <text evidence="1">The sequence shown here is derived from an EMBL/GenBank/DDBJ whole genome shotgun (WGS) entry which is preliminary data.</text>
</comment>
<sequence length="417" mass="48076">MSRHDITDWIIHFVHKRNSENDPLEFSRDWEETMDYIEFPDNFKFDGEPMFQTDIHAEEAYGLESDAGAMGVLKKILHDGIIKSGWSYRNGNPTIYGPKSAVCFTEMPLYALIEYSKDRNNDNYIEPYGIAFLKNELFEAGARPVIYGLSGIHREAIKGDKHFGIGLRTLSSDCGIGLKEMYRYVYTSIKTHKRIDWTHEREWRWADLEEKFEFAGLPFYADNDEFKFSKIIVLVKTNEDVQDIIEHIQHLYHSKSTNYGTEYNLTTIANTYILSIEELSKFDKDPDTIKLDDLPLNAIPKLSKIKVKQETIEKVKNAIKVASEISYAECERVFNEKGDVGGCGWAYVVTYVTNSEITQALIDLELASSYGTGYYYIDLGKSFPAQSLEVDEPGKIKAAEYLTKELGQYFTTHWKWD</sequence>
<dbReference type="AlphaFoldDB" id="A0A8J6P902"/>
<name>A0A8J6P902_9FLAO</name>
<organism evidence="1 2">
    <name type="scientific">Taishania pollutisoli</name>
    <dbReference type="NCBI Taxonomy" id="2766479"/>
    <lineage>
        <taxon>Bacteria</taxon>
        <taxon>Pseudomonadati</taxon>
        <taxon>Bacteroidota</taxon>
        <taxon>Flavobacteriia</taxon>
        <taxon>Flavobacteriales</taxon>
        <taxon>Crocinitomicaceae</taxon>
        <taxon>Taishania</taxon>
    </lineage>
</organism>
<protein>
    <submittedName>
        <fullName evidence="1">Uncharacterized protein</fullName>
    </submittedName>
</protein>
<reference evidence="1" key="1">
    <citation type="submission" date="2020-09" db="EMBL/GenBank/DDBJ databases">
        <title>Taishania pollutisoli gen. nov., sp. nov., Isolated from Tetrabromobisphenol A-Contaminated Soil.</title>
        <authorList>
            <person name="Chen Q."/>
        </authorList>
    </citation>
    <scope>NUCLEOTIDE SEQUENCE</scope>
    <source>
        <strain evidence="1">CZZ-1</strain>
    </source>
</reference>
<accession>A0A8J6P902</accession>
<dbReference type="RefSeq" id="WP_216714815.1">
    <property type="nucleotide sequence ID" value="NZ_JACVEL010000019.1"/>
</dbReference>
<evidence type="ECO:0000313" key="1">
    <source>
        <dbReference type="EMBL" id="MBC9813907.1"/>
    </source>
</evidence>
<dbReference type="EMBL" id="JACVEL010000019">
    <property type="protein sequence ID" value="MBC9813907.1"/>
    <property type="molecule type" value="Genomic_DNA"/>
</dbReference>
<keyword evidence="2" id="KW-1185">Reference proteome</keyword>